<dbReference type="Proteomes" id="UP000634136">
    <property type="component" value="Unassembled WGS sequence"/>
</dbReference>
<feature type="region of interest" description="Disordered" evidence="1">
    <location>
        <begin position="1"/>
        <end position="22"/>
    </location>
</feature>
<dbReference type="AlphaFoldDB" id="A0A834SQK7"/>
<keyword evidence="3" id="KW-1185">Reference proteome</keyword>
<feature type="region of interest" description="Disordered" evidence="1">
    <location>
        <begin position="84"/>
        <end position="103"/>
    </location>
</feature>
<comment type="caution">
    <text evidence="2">The sequence shown here is derived from an EMBL/GenBank/DDBJ whole genome shotgun (WGS) entry which is preliminary data.</text>
</comment>
<evidence type="ECO:0000313" key="3">
    <source>
        <dbReference type="Proteomes" id="UP000634136"/>
    </source>
</evidence>
<dbReference type="EMBL" id="JAAIUW010000012">
    <property type="protein sequence ID" value="KAF7807656.1"/>
    <property type="molecule type" value="Genomic_DNA"/>
</dbReference>
<proteinExistence type="predicted"/>
<evidence type="ECO:0000256" key="1">
    <source>
        <dbReference type="SAM" id="MobiDB-lite"/>
    </source>
</evidence>
<feature type="compositionally biased region" description="Gly residues" evidence="1">
    <location>
        <begin position="8"/>
        <end position="20"/>
    </location>
</feature>
<sequence length="130" mass="14744">MEDWKEGLGLGDGGVGGRVGQGEKKKGVGFEFLGEEERVLGLRERLLKKENRGKRGDFLASFSPEKMVEVVVWVTVWGKRARKGEKERMNRGTTRMEEWREDDGGWRGGNGERRWWLWGALGCGSSPACW</sequence>
<organism evidence="2 3">
    <name type="scientific">Senna tora</name>
    <dbReference type="NCBI Taxonomy" id="362788"/>
    <lineage>
        <taxon>Eukaryota</taxon>
        <taxon>Viridiplantae</taxon>
        <taxon>Streptophyta</taxon>
        <taxon>Embryophyta</taxon>
        <taxon>Tracheophyta</taxon>
        <taxon>Spermatophyta</taxon>
        <taxon>Magnoliopsida</taxon>
        <taxon>eudicotyledons</taxon>
        <taxon>Gunneridae</taxon>
        <taxon>Pentapetalae</taxon>
        <taxon>rosids</taxon>
        <taxon>fabids</taxon>
        <taxon>Fabales</taxon>
        <taxon>Fabaceae</taxon>
        <taxon>Caesalpinioideae</taxon>
        <taxon>Cassia clade</taxon>
        <taxon>Senna</taxon>
    </lineage>
</organism>
<name>A0A834SQK7_9FABA</name>
<gene>
    <name evidence="2" type="ORF">G2W53_039817</name>
</gene>
<reference evidence="2" key="1">
    <citation type="submission" date="2020-09" db="EMBL/GenBank/DDBJ databases">
        <title>Genome-Enabled Discovery of Anthraquinone Biosynthesis in Senna tora.</title>
        <authorList>
            <person name="Kang S.-H."/>
            <person name="Pandey R.P."/>
            <person name="Lee C.-M."/>
            <person name="Sim J.-S."/>
            <person name="Jeong J.-T."/>
            <person name="Choi B.-S."/>
            <person name="Jung M."/>
            <person name="Ginzburg D."/>
            <person name="Zhao K."/>
            <person name="Won S.Y."/>
            <person name="Oh T.-J."/>
            <person name="Yu Y."/>
            <person name="Kim N.-H."/>
            <person name="Lee O.R."/>
            <person name="Lee T.-H."/>
            <person name="Bashyal P."/>
            <person name="Kim T.-S."/>
            <person name="Lee W.-H."/>
            <person name="Kawkins C."/>
            <person name="Kim C.-K."/>
            <person name="Kim J.S."/>
            <person name="Ahn B.O."/>
            <person name="Rhee S.Y."/>
            <person name="Sohng J.K."/>
        </authorList>
    </citation>
    <scope>NUCLEOTIDE SEQUENCE</scope>
    <source>
        <tissue evidence="2">Leaf</tissue>
    </source>
</reference>
<accession>A0A834SQK7</accession>
<protein>
    <submittedName>
        <fullName evidence="2">Uncharacterized protein</fullName>
    </submittedName>
</protein>
<evidence type="ECO:0000313" key="2">
    <source>
        <dbReference type="EMBL" id="KAF7807656.1"/>
    </source>
</evidence>